<organism evidence="2 3">
    <name type="scientific">Actinoplanes lutulentus</name>
    <dbReference type="NCBI Taxonomy" id="1287878"/>
    <lineage>
        <taxon>Bacteria</taxon>
        <taxon>Bacillati</taxon>
        <taxon>Actinomycetota</taxon>
        <taxon>Actinomycetes</taxon>
        <taxon>Micromonosporales</taxon>
        <taxon>Micromonosporaceae</taxon>
        <taxon>Actinoplanes</taxon>
    </lineage>
</organism>
<evidence type="ECO:0000313" key="2">
    <source>
        <dbReference type="EMBL" id="RAK34524.1"/>
    </source>
</evidence>
<proteinExistence type="predicted"/>
<evidence type="ECO:0008006" key="4">
    <source>
        <dbReference type="Google" id="ProtNLM"/>
    </source>
</evidence>
<dbReference type="AlphaFoldDB" id="A0A327ZG76"/>
<name>A0A327ZG76_9ACTN</name>
<accession>A0A327ZG76</accession>
<keyword evidence="3" id="KW-1185">Reference proteome</keyword>
<evidence type="ECO:0000256" key="1">
    <source>
        <dbReference type="SAM" id="MobiDB-lite"/>
    </source>
</evidence>
<reference evidence="2 3" key="1">
    <citation type="submission" date="2018-06" db="EMBL/GenBank/DDBJ databases">
        <title>Genomic Encyclopedia of Type Strains, Phase III (KMG-III): the genomes of soil and plant-associated and newly described type strains.</title>
        <authorList>
            <person name="Whitman W."/>
        </authorList>
    </citation>
    <scope>NUCLEOTIDE SEQUENCE [LARGE SCALE GENOMIC DNA]</scope>
    <source>
        <strain evidence="2 3">CGMCC 4.7090</strain>
    </source>
</reference>
<evidence type="ECO:0000313" key="3">
    <source>
        <dbReference type="Proteomes" id="UP000249341"/>
    </source>
</evidence>
<protein>
    <recommendedName>
        <fullName evidence="4">T6SS immunity protein Tdi1 C-terminal domain-containing protein</fullName>
    </recommendedName>
</protein>
<comment type="caution">
    <text evidence="2">The sequence shown here is derived from an EMBL/GenBank/DDBJ whole genome shotgun (WGS) entry which is preliminary data.</text>
</comment>
<dbReference type="RefSeq" id="WP_111651192.1">
    <property type="nucleotide sequence ID" value="NZ_JACHWI010000011.1"/>
</dbReference>
<dbReference type="EMBL" id="QLMJ01000011">
    <property type="protein sequence ID" value="RAK34524.1"/>
    <property type="molecule type" value="Genomic_DNA"/>
</dbReference>
<gene>
    <name evidence="2" type="ORF">B0I29_111123</name>
</gene>
<dbReference type="Proteomes" id="UP000249341">
    <property type="component" value="Unassembled WGS sequence"/>
</dbReference>
<feature type="region of interest" description="Disordered" evidence="1">
    <location>
        <begin position="144"/>
        <end position="164"/>
    </location>
</feature>
<sequence>MELTKTFTEEQYAAALASWSWLDLHGKTPRFTSLFGDVFLEAEDGTWWQLNTFEGELFQEWPDTATLAAVLNTEDGQDQFLLGGLAMAAFHRRRLRLGGDDIYAWAPPPIVTDSFSVDEIAVFGFVAVVSTAGQFHQQIRAGAWDHGHRDGSGPVDGEAGPYGV</sequence>
<dbReference type="OrthoDB" id="2988179at2"/>